<evidence type="ECO:0000313" key="1">
    <source>
        <dbReference type="EMBL" id="SOQ38573.1"/>
    </source>
</evidence>
<dbReference type="AlphaFoldDB" id="A0A2H1VCJ9"/>
<gene>
    <name evidence="1" type="ORF">SFRICE_021778</name>
</gene>
<sequence length="60" mass="6660">MLSAYSRNRLAMDSTSFKPCLGLIFISSIPRHSPRRVYSSNSCIPCSALAMVIDQQLIPD</sequence>
<protein>
    <submittedName>
        <fullName evidence="1">SFRICE_021778</fullName>
    </submittedName>
</protein>
<proteinExistence type="predicted"/>
<dbReference type="EMBL" id="ODYU01001833">
    <property type="protein sequence ID" value="SOQ38573.1"/>
    <property type="molecule type" value="Genomic_DNA"/>
</dbReference>
<name>A0A2H1VCJ9_SPOFR</name>
<reference evidence="1" key="1">
    <citation type="submission" date="2016-07" db="EMBL/GenBank/DDBJ databases">
        <authorList>
            <person name="Bretaudeau A."/>
        </authorList>
    </citation>
    <scope>NUCLEOTIDE SEQUENCE</scope>
    <source>
        <strain evidence="1">Rice</strain>
        <tissue evidence="1">Whole body</tissue>
    </source>
</reference>
<organism evidence="1">
    <name type="scientific">Spodoptera frugiperda</name>
    <name type="common">Fall armyworm</name>
    <dbReference type="NCBI Taxonomy" id="7108"/>
    <lineage>
        <taxon>Eukaryota</taxon>
        <taxon>Metazoa</taxon>
        <taxon>Ecdysozoa</taxon>
        <taxon>Arthropoda</taxon>
        <taxon>Hexapoda</taxon>
        <taxon>Insecta</taxon>
        <taxon>Pterygota</taxon>
        <taxon>Neoptera</taxon>
        <taxon>Endopterygota</taxon>
        <taxon>Lepidoptera</taxon>
        <taxon>Glossata</taxon>
        <taxon>Ditrysia</taxon>
        <taxon>Noctuoidea</taxon>
        <taxon>Noctuidae</taxon>
        <taxon>Amphipyrinae</taxon>
        <taxon>Spodoptera</taxon>
    </lineage>
</organism>
<accession>A0A2H1VCJ9</accession>